<name>A0A935JWC9_9RHOO</name>
<evidence type="ECO:0000313" key="1">
    <source>
        <dbReference type="EMBL" id="MBK7414937.1"/>
    </source>
</evidence>
<proteinExistence type="predicted"/>
<accession>A0A935JWC9</accession>
<comment type="caution">
    <text evidence="1">The sequence shown here is derived from an EMBL/GenBank/DDBJ whole genome shotgun (WGS) entry which is preliminary data.</text>
</comment>
<dbReference type="AlphaFoldDB" id="A0A935JWC9"/>
<gene>
    <name evidence="1" type="ORF">IPJ38_07245</name>
</gene>
<organism evidence="1 2">
    <name type="scientific">Candidatus Dechloromonas phosphorivorans</name>
    <dbReference type="NCBI Taxonomy" id="2899244"/>
    <lineage>
        <taxon>Bacteria</taxon>
        <taxon>Pseudomonadati</taxon>
        <taxon>Pseudomonadota</taxon>
        <taxon>Betaproteobacteria</taxon>
        <taxon>Rhodocyclales</taxon>
        <taxon>Azonexaceae</taxon>
        <taxon>Dechloromonas</taxon>
    </lineage>
</organism>
<dbReference type="Proteomes" id="UP000739411">
    <property type="component" value="Unassembled WGS sequence"/>
</dbReference>
<reference evidence="1 2" key="1">
    <citation type="submission" date="2020-10" db="EMBL/GenBank/DDBJ databases">
        <title>Connecting structure to function with the recovery of over 1000 high-quality activated sludge metagenome-assembled genomes encoding full-length rRNA genes using long-read sequencing.</title>
        <authorList>
            <person name="Singleton C.M."/>
            <person name="Petriglieri F."/>
            <person name="Kristensen J.M."/>
            <person name="Kirkegaard R.H."/>
            <person name="Michaelsen T.Y."/>
            <person name="Andersen M.H."/>
            <person name="Karst S.M."/>
            <person name="Dueholm M.S."/>
            <person name="Nielsen P.H."/>
            <person name="Albertsen M."/>
        </authorList>
    </citation>
    <scope>NUCLEOTIDE SEQUENCE [LARGE SCALE GENOMIC DNA]</scope>
    <source>
        <strain evidence="1">EsbW_18-Q3-R4-48_BATAC.463</strain>
    </source>
</reference>
<sequence length="172" mass="19052">MAGPTQITQLQVANDSVQDRLILRIATQANEEIRVFITRRFLRELWPHLATMLSGHLAQRPTVIIEADSASPQPPSFEKPFRDDNPSYPLGSTPLLASEATLEAAGEGLARLVLREGRERSFNFNLNADLLQALCAMLRAASEQAQWEIKLDYDMARIASTTNSAPGKSLLH</sequence>
<dbReference type="EMBL" id="JADJMS010000014">
    <property type="protein sequence ID" value="MBK7414937.1"/>
    <property type="molecule type" value="Genomic_DNA"/>
</dbReference>
<protein>
    <submittedName>
        <fullName evidence="1">Uncharacterized protein</fullName>
    </submittedName>
</protein>
<evidence type="ECO:0000313" key="2">
    <source>
        <dbReference type="Proteomes" id="UP000739411"/>
    </source>
</evidence>